<evidence type="ECO:0000313" key="1">
    <source>
        <dbReference type="EMBL" id="DAE27041.1"/>
    </source>
</evidence>
<sequence>MKIKNKQMVAVFNGIAKIKRKQLPIKVGFAINKNMKAMESAAQAYEEARAEILEKYCAKDENGQNQTNGNEYVLKDRKAYAEEMNELLEIEIEFQIHTVTLEDIERCDDGKFDALTPEDLEILQFMIAM</sequence>
<organism evidence="1">
    <name type="scientific">virus sp. ctah610</name>
    <dbReference type="NCBI Taxonomy" id="2826807"/>
    <lineage>
        <taxon>Viruses</taxon>
    </lineage>
</organism>
<protein>
    <submittedName>
        <fullName evidence="1">Uncharacterized protein</fullName>
    </submittedName>
</protein>
<dbReference type="EMBL" id="BK015827">
    <property type="protein sequence ID" value="DAE27041.1"/>
    <property type="molecule type" value="Genomic_DNA"/>
</dbReference>
<reference evidence="1" key="1">
    <citation type="journal article" date="2021" name="Proc. Natl. Acad. Sci. U.S.A.">
        <title>A Catalog of Tens of Thousands of Viruses from Human Metagenomes Reveals Hidden Associations with Chronic Diseases.</title>
        <authorList>
            <person name="Tisza M.J."/>
            <person name="Buck C.B."/>
        </authorList>
    </citation>
    <scope>NUCLEOTIDE SEQUENCE</scope>
    <source>
        <strain evidence="1">Ctah610</strain>
    </source>
</reference>
<accession>A0A8S5R7I1</accession>
<name>A0A8S5R7I1_9VIRU</name>
<proteinExistence type="predicted"/>